<keyword evidence="1" id="KW-0472">Membrane</keyword>
<proteinExistence type="predicted"/>
<reference evidence="2 3" key="2">
    <citation type="submission" date="2018-06" db="EMBL/GenBank/DDBJ databases">
        <authorList>
            <person name="Zhirakovskaya E."/>
        </authorList>
    </citation>
    <scope>NUCLEOTIDE SEQUENCE [LARGE SCALE GENOMIC DNA]</scope>
    <source>
        <strain evidence="2 3">FBKL4.011</strain>
    </source>
</reference>
<organism evidence="2 3">
    <name type="scientific">Thermoflavimicrobium daqui</name>
    <dbReference type="NCBI Taxonomy" id="2137476"/>
    <lineage>
        <taxon>Bacteria</taxon>
        <taxon>Bacillati</taxon>
        <taxon>Bacillota</taxon>
        <taxon>Bacilli</taxon>
        <taxon>Bacillales</taxon>
        <taxon>Thermoactinomycetaceae</taxon>
        <taxon>Thermoflavimicrobium</taxon>
    </lineage>
</organism>
<evidence type="ECO:0000313" key="2">
    <source>
        <dbReference type="EMBL" id="RAL26934.1"/>
    </source>
</evidence>
<dbReference type="PANTHER" id="PTHR37305">
    <property type="entry name" value="INTEGRAL MEMBRANE PROTEIN-RELATED"/>
    <property type="match status" value="1"/>
</dbReference>
<gene>
    <name evidence="2" type="ORF">DL897_02490</name>
</gene>
<dbReference type="CDD" id="cd21809">
    <property type="entry name" value="ABC-2_lan_permease-like"/>
    <property type="match status" value="1"/>
</dbReference>
<keyword evidence="1" id="KW-0812">Transmembrane</keyword>
<dbReference type="Proteomes" id="UP000251213">
    <property type="component" value="Unassembled WGS sequence"/>
</dbReference>
<evidence type="ECO:0000313" key="3">
    <source>
        <dbReference type="Proteomes" id="UP000251213"/>
    </source>
</evidence>
<dbReference type="OrthoDB" id="3190532at2"/>
<keyword evidence="3" id="KW-1185">Reference proteome</keyword>
<sequence>MIGRLLYSDFLKNKRTSIALVVILMPFLTMLLQAINYLLRTELVLESAARLHVDLWTYLLIGTHRFLIISFPLMITMIASIIPNIEHQSNSWKQMMTLPVNKYKIYISKFLNLLIWSFIAIALLCVVFPITGIILGIEGKIPFDLVLKEVIYIYFAFLPIISFQLWLSMSIKNQAISISIGIITTMSGLFLVQRPITQWLIWAYPSLVMPIVPNNQFTGVLPNQDLIKWFFLSLIMTVVMLILGMRNFVQKEV</sequence>
<feature type="transmembrane region" description="Helical" evidence="1">
    <location>
        <begin position="150"/>
        <end position="168"/>
    </location>
</feature>
<dbReference type="Pfam" id="PF12730">
    <property type="entry name" value="ABC2_membrane_4"/>
    <property type="match status" value="1"/>
</dbReference>
<dbReference type="EMBL" id="QJKK01000001">
    <property type="protein sequence ID" value="RAL26934.1"/>
    <property type="molecule type" value="Genomic_DNA"/>
</dbReference>
<feature type="transmembrane region" description="Helical" evidence="1">
    <location>
        <begin position="175"/>
        <end position="192"/>
    </location>
</feature>
<feature type="transmembrane region" description="Helical" evidence="1">
    <location>
        <begin position="106"/>
        <end position="130"/>
    </location>
</feature>
<reference evidence="2 3" key="1">
    <citation type="submission" date="2018-06" db="EMBL/GenBank/DDBJ databases">
        <title>Thermoflavimicrobium daqus sp. nov., a thermophilic microbe isolated from Moutai-flavour Daqu.</title>
        <authorList>
            <person name="Wang X."/>
            <person name="Zhou H."/>
        </authorList>
    </citation>
    <scope>NUCLEOTIDE SEQUENCE [LARGE SCALE GENOMIC DNA]</scope>
    <source>
        <strain evidence="2 3">FBKL4.011</strain>
    </source>
</reference>
<protein>
    <submittedName>
        <fullName evidence="2">Permease</fullName>
    </submittedName>
</protein>
<feature type="transmembrane region" description="Helical" evidence="1">
    <location>
        <begin position="20"/>
        <end position="39"/>
    </location>
</feature>
<dbReference type="PANTHER" id="PTHR37305:SF1">
    <property type="entry name" value="MEMBRANE PROTEIN"/>
    <property type="match status" value="1"/>
</dbReference>
<dbReference type="AlphaFoldDB" id="A0A364K9G7"/>
<dbReference type="RefSeq" id="WP_113657538.1">
    <property type="nucleotide sequence ID" value="NZ_KZ845663.1"/>
</dbReference>
<feature type="transmembrane region" description="Helical" evidence="1">
    <location>
        <begin position="229"/>
        <end position="249"/>
    </location>
</feature>
<feature type="transmembrane region" description="Helical" evidence="1">
    <location>
        <begin position="59"/>
        <end position="85"/>
    </location>
</feature>
<evidence type="ECO:0000256" key="1">
    <source>
        <dbReference type="SAM" id="Phobius"/>
    </source>
</evidence>
<keyword evidence="1" id="KW-1133">Transmembrane helix</keyword>
<name>A0A364K9G7_9BACL</name>
<comment type="caution">
    <text evidence="2">The sequence shown here is derived from an EMBL/GenBank/DDBJ whole genome shotgun (WGS) entry which is preliminary data.</text>
</comment>
<accession>A0A364K9G7</accession>